<dbReference type="InterPro" id="IPR019734">
    <property type="entry name" value="TPR_rpt"/>
</dbReference>
<evidence type="ECO:0000256" key="6">
    <source>
        <dbReference type="ARBA" id="ARBA00022692"/>
    </source>
</evidence>
<evidence type="ECO:0000256" key="7">
    <source>
        <dbReference type="ARBA" id="ARBA00022989"/>
    </source>
</evidence>
<dbReference type="Gene3D" id="1.25.40.10">
    <property type="entry name" value="Tetratricopeptide repeat domain"/>
    <property type="match status" value="2"/>
</dbReference>
<keyword evidence="9" id="KW-0627">Porphyrin biosynthesis</keyword>
<evidence type="ECO:0000256" key="5">
    <source>
        <dbReference type="ARBA" id="ARBA00022519"/>
    </source>
</evidence>
<evidence type="ECO:0000256" key="11">
    <source>
        <dbReference type="SAM" id="Phobius"/>
    </source>
</evidence>
<feature type="domain" description="HemY N-terminal" evidence="12">
    <location>
        <begin position="32"/>
        <end position="138"/>
    </location>
</feature>
<evidence type="ECO:0000259" key="12">
    <source>
        <dbReference type="Pfam" id="PF07219"/>
    </source>
</evidence>
<evidence type="ECO:0000256" key="9">
    <source>
        <dbReference type="ARBA" id="ARBA00023244"/>
    </source>
</evidence>
<dbReference type="NCBIfam" id="TIGR00540">
    <property type="entry name" value="TPR_hemY_coli"/>
    <property type="match status" value="1"/>
</dbReference>
<evidence type="ECO:0000256" key="10">
    <source>
        <dbReference type="PROSITE-ProRule" id="PRU00339"/>
    </source>
</evidence>
<dbReference type="EMBL" id="LSZO01000217">
    <property type="protein sequence ID" value="KXU34229.1"/>
    <property type="molecule type" value="Genomic_DNA"/>
</dbReference>
<dbReference type="OrthoDB" id="7053339at2"/>
<evidence type="ECO:0000256" key="3">
    <source>
        <dbReference type="ARBA" id="ARBA00004744"/>
    </source>
</evidence>
<evidence type="ECO:0000256" key="4">
    <source>
        <dbReference type="ARBA" id="ARBA00022475"/>
    </source>
</evidence>
<comment type="caution">
    <text evidence="13">The sequence shown here is derived from an EMBL/GenBank/DDBJ whole genome shotgun (WGS) entry which is preliminary data.</text>
</comment>
<feature type="transmembrane region" description="Helical" evidence="11">
    <location>
        <begin position="7"/>
        <end position="28"/>
    </location>
</feature>
<evidence type="ECO:0000256" key="8">
    <source>
        <dbReference type="ARBA" id="ARBA00023136"/>
    </source>
</evidence>
<reference evidence="13 14" key="1">
    <citation type="submission" date="2016-02" db="EMBL/GenBank/DDBJ databases">
        <authorList>
            <person name="Wen L."/>
            <person name="He K."/>
            <person name="Yang H."/>
        </authorList>
    </citation>
    <scope>NUCLEOTIDE SEQUENCE [LARGE SCALE GENOMIC DNA]</scope>
    <source>
        <strain evidence="13 14">CV58</strain>
    </source>
</reference>
<dbReference type="RefSeq" id="WP_068393092.1">
    <property type="nucleotide sequence ID" value="NZ_LSZO01000217.1"/>
</dbReference>
<keyword evidence="14" id="KW-1185">Reference proteome</keyword>
<dbReference type="GO" id="GO:0042168">
    <property type="term" value="P:heme metabolic process"/>
    <property type="evidence" value="ECO:0007669"/>
    <property type="project" value="InterPro"/>
</dbReference>
<dbReference type="GO" id="GO:0006779">
    <property type="term" value="P:porphyrin-containing compound biosynthetic process"/>
    <property type="evidence" value="ECO:0007669"/>
    <property type="project" value="UniProtKB-KW"/>
</dbReference>
<comment type="subcellular location">
    <subcellularLocation>
        <location evidence="2">Cell inner membrane</location>
        <topology evidence="2">Multi-pass membrane protein</topology>
    </subcellularLocation>
</comment>
<dbReference type="InterPro" id="IPR005254">
    <property type="entry name" value="Heme_biosyn_assoc_TPR_pro"/>
</dbReference>
<keyword evidence="4" id="KW-1003">Cell membrane</keyword>
<dbReference type="SUPFAM" id="SSF48452">
    <property type="entry name" value="TPR-like"/>
    <property type="match status" value="1"/>
</dbReference>
<dbReference type="Proteomes" id="UP000072660">
    <property type="component" value="Unassembled WGS sequence"/>
</dbReference>
<keyword evidence="5" id="KW-0997">Cell inner membrane</keyword>
<keyword evidence="7 11" id="KW-1133">Transmembrane helix</keyword>
<dbReference type="Pfam" id="PF13181">
    <property type="entry name" value="TPR_8"/>
    <property type="match status" value="1"/>
</dbReference>
<dbReference type="GO" id="GO:0005886">
    <property type="term" value="C:plasma membrane"/>
    <property type="evidence" value="ECO:0007669"/>
    <property type="project" value="UniProtKB-SubCell"/>
</dbReference>
<evidence type="ECO:0000313" key="13">
    <source>
        <dbReference type="EMBL" id="KXU34229.1"/>
    </source>
</evidence>
<proteinExistence type="predicted"/>
<keyword evidence="6 11" id="KW-0812">Transmembrane</keyword>
<dbReference type="InterPro" id="IPR010817">
    <property type="entry name" value="HemY_N"/>
</dbReference>
<organism evidence="13 14">
    <name type="scientific">Ventosimonas gracilis</name>
    <dbReference type="NCBI Taxonomy" id="1680762"/>
    <lineage>
        <taxon>Bacteria</taxon>
        <taxon>Pseudomonadati</taxon>
        <taxon>Pseudomonadota</taxon>
        <taxon>Gammaproteobacteria</taxon>
        <taxon>Pseudomonadales</taxon>
        <taxon>Ventosimonadaceae</taxon>
        <taxon>Ventosimonas</taxon>
    </lineage>
</organism>
<dbReference type="AlphaFoldDB" id="A0A139SI55"/>
<keyword evidence="10" id="KW-0802">TPR repeat</keyword>
<feature type="repeat" description="TPR" evidence="10">
    <location>
        <begin position="331"/>
        <end position="364"/>
    </location>
</feature>
<sequence length="408" mass="45762">MSLGTRLRLLLSLLLLAVIGAGLSMLFYQQPGYVLIAFKGFRYESSLWFFLALLGGLWFAIGLLGLLVRSLLLASGWLNPWSKRARSRRSRRAEQRGLLALAEGRFERALPYLKKAATGSEQPLLALLAAAHAAQQLGDDGQSAALLAQAKQQCPAQSLATALMQAELQLKQGELPAARETLQSLHAQYPHHLHILRKLQKLLEQQEDWLALQPLLPKLQKHGLLSEQTRLELEQRAACQQLKQAAGAQALESLWRALPKSLRGQSRVLAVYAEQLARLDEADQAEQLLHKAIKRQYDSRLAACYGKLLTSDPEYQLKTAESWLKNQPEDLELLLALARLGRASGQFDKARRYYEASLAREPRRESCTELAQLLLEMGESKRSAELFMQAQGLLNINNNSTRLRLNKH</sequence>
<dbReference type="Pfam" id="PF07219">
    <property type="entry name" value="HemY_N"/>
    <property type="match status" value="1"/>
</dbReference>
<feature type="transmembrane region" description="Helical" evidence="11">
    <location>
        <begin position="48"/>
        <end position="78"/>
    </location>
</feature>
<protein>
    <recommendedName>
        <fullName evidence="12">HemY N-terminal domain-containing protein</fullName>
    </recommendedName>
</protein>
<evidence type="ECO:0000256" key="2">
    <source>
        <dbReference type="ARBA" id="ARBA00004429"/>
    </source>
</evidence>
<keyword evidence="8 11" id="KW-0472">Membrane</keyword>
<evidence type="ECO:0000256" key="1">
    <source>
        <dbReference type="ARBA" id="ARBA00002962"/>
    </source>
</evidence>
<evidence type="ECO:0000313" key="14">
    <source>
        <dbReference type="Proteomes" id="UP000072660"/>
    </source>
</evidence>
<accession>A0A139SI55</accession>
<dbReference type="InterPro" id="IPR011990">
    <property type="entry name" value="TPR-like_helical_dom_sf"/>
</dbReference>
<name>A0A139SI55_9GAMM</name>
<comment type="function">
    <text evidence="1">Involved in a late step of protoheme IX synthesis.</text>
</comment>
<comment type="pathway">
    <text evidence="3">Porphyrin-containing compound metabolism; protoheme biosynthesis.</text>
</comment>
<dbReference type="UniPathway" id="UPA00252"/>
<dbReference type="PROSITE" id="PS50005">
    <property type="entry name" value="TPR"/>
    <property type="match status" value="1"/>
</dbReference>
<gene>
    <name evidence="13" type="ORF">AXE65_07430</name>
</gene>